<gene>
    <name evidence="2" type="ORF">C6N75_16790</name>
</gene>
<comment type="caution">
    <text evidence="2">The sequence shown here is derived from an EMBL/GenBank/DDBJ whole genome shotgun (WGS) entry which is preliminary data.</text>
</comment>
<dbReference type="GO" id="GO:0000287">
    <property type="term" value="F:magnesium ion binding"/>
    <property type="evidence" value="ECO:0007669"/>
    <property type="project" value="InterPro"/>
</dbReference>
<dbReference type="InterPro" id="IPR037143">
    <property type="entry name" value="4-PPantetheinyl_Trfase_dom_sf"/>
</dbReference>
<name>A0A2S9PUJ5_9ACTN</name>
<keyword evidence="3" id="KW-1185">Reference proteome</keyword>
<feature type="compositionally biased region" description="Gly residues" evidence="1">
    <location>
        <begin position="23"/>
        <end position="33"/>
    </location>
</feature>
<sequence>MTAIRPPEAARTSEGRPWAAPGPGAGCGPGGVRPAGPGGPPHPPPGAPATRPADAPYQRPGAASAGLRPIDCLITHHPRVPRDRMGRALHGSGRSLILEALATVHGRRLTPRHLTRDEHLRWRVPALGLHASVSHCGTLSAVALSPDTPVGVDLQDERDRPGAMTWLGTLLGLDEPATIGDFAACEALIKVSHLTKETFTGVRVPAPAPGWRPTGAHPYLVCSLILGDGTHLALAAGAAAPVRWWHRPRPGARAARSHPPNQERA</sequence>
<feature type="compositionally biased region" description="Pro residues" evidence="1">
    <location>
        <begin position="37"/>
        <end position="47"/>
    </location>
</feature>
<accession>A0A2S9PUJ5</accession>
<organism evidence="2 3">
    <name type="scientific">Streptomyces solincola</name>
    <dbReference type="NCBI Taxonomy" id="2100817"/>
    <lineage>
        <taxon>Bacteria</taxon>
        <taxon>Bacillati</taxon>
        <taxon>Actinomycetota</taxon>
        <taxon>Actinomycetes</taxon>
        <taxon>Kitasatosporales</taxon>
        <taxon>Streptomycetaceae</taxon>
        <taxon>Streptomyces</taxon>
    </lineage>
</organism>
<dbReference type="Proteomes" id="UP000239322">
    <property type="component" value="Unassembled WGS sequence"/>
</dbReference>
<evidence type="ECO:0000256" key="1">
    <source>
        <dbReference type="SAM" id="MobiDB-lite"/>
    </source>
</evidence>
<reference evidence="2 3" key="1">
    <citation type="submission" date="2018-03" db="EMBL/GenBank/DDBJ databases">
        <title>Novel Streptomyces sp. from soil.</title>
        <authorList>
            <person name="Tan G.Y.A."/>
            <person name="Lee Z.Y."/>
        </authorList>
    </citation>
    <scope>NUCLEOTIDE SEQUENCE [LARGE SCALE GENOMIC DNA]</scope>
    <source>
        <strain evidence="2 3">ST5x</strain>
    </source>
</reference>
<evidence type="ECO:0000313" key="2">
    <source>
        <dbReference type="EMBL" id="PRH78091.1"/>
    </source>
</evidence>
<evidence type="ECO:0008006" key="4">
    <source>
        <dbReference type="Google" id="ProtNLM"/>
    </source>
</evidence>
<feature type="region of interest" description="Disordered" evidence="1">
    <location>
        <begin position="1"/>
        <end position="64"/>
    </location>
</feature>
<evidence type="ECO:0000313" key="3">
    <source>
        <dbReference type="Proteomes" id="UP000239322"/>
    </source>
</evidence>
<dbReference type="AlphaFoldDB" id="A0A2S9PUJ5"/>
<dbReference type="EMBL" id="PVLV01000245">
    <property type="protein sequence ID" value="PRH78091.1"/>
    <property type="molecule type" value="Genomic_DNA"/>
</dbReference>
<protein>
    <recommendedName>
        <fullName evidence="4">4'-phosphopantetheinyl transferase superfamily protein</fullName>
    </recommendedName>
</protein>
<dbReference type="GO" id="GO:0008897">
    <property type="term" value="F:holo-[acyl-carrier-protein] synthase activity"/>
    <property type="evidence" value="ECO:0007669"/>
    <property type="project" value="InterPro"/>
</dbReference>
<dbReference type="Gene3D" id="3.90.470.20">
    <property type="entry name" value="4'-phosphopantetheinyl transferase domain"/>
    <property type="match status" value="1"/>
</dbReference>
<proteinExistence type="predicted"/>